<proteinExistence type="predicted"/>
<dbReference type="EMBL" id="JASCZI010122636">
    <property type="protein sequence ID" value="MED6164552.1"/>
    <property type="molecule type" value="Genomic_DNA"/>
</dbReference>
<comment type="caution">
    <text evidence="1">The sequence shown here is derived from an EMBL/GenBank/DDBJ whole genome shotgun (WGS) entry which is preliminary data.</text>
</comment>
<keyword evidence="2" id="KW-1185">Reference proteome</keyword>
<dbReference type="InterPro" id="IPR023123">
    <property type="entry name" value="Tubulin_C"/>
</dbReference>
<dbReference type="Gene3D" id="1.10.287.600">
    <property type="entry name" value="Helix hairpin bin"/>
    <property type="match status" value="1"/>
</dbReference>
<accession>A0ABU6UT90</accession>
<name>A0ABU6UT90_9FABA</name>
<sequence length="84" mass="9612">MDEMEFTELESNMNDLVVEYQQYQDATAADDEEYEDYEDSNPLLAKKARCKARYSSDGFATELATCPGRASPCLRSMRVLCHSR</sequence>
<dbReference type="Proteomes" id="UP001341840">
    <property type="component" value="Unassembled WGS sequence"/>
</dbReference>
<evidence type="ECO:0000313" key="1">
    <source>
        <dbReference type="EMBL" id="MED6164552.1"/>
    </source>
</evidence>
<organism evidence="1 2">
    <name type="scientific">Stylosanthes scabra</name>
    <dbReference type="NCBI Taxonomy" id="79078"/>
    <lineage>
        <taxon>Eukaryota</taxon>
        <taxon>Viridiplantae</taxon>
        <taxon>Streptophyta</taxon>
        <taxon>Embryophyta</taxon>
        <taxon>Tracheophyta</taxon>
        <taxon>Spermatophyta</taxon>
        <taxon>Magnoliopsida</taxon>
        <taxon>eudicotyledons</taxon>
        <taxon>Gunneridae</taxon>
        <taxon>Pentapetalae</taxon>
        <taxon>rosids</taxon>
        <taxon>fabids</taxon>
        <taxon>Fabales</taxon>
        <taxon>Fabaceae</taxon>
        <taxon>Papilionoideae</taxon>
        <taxon>50 kb inversion clade</taxon>
        <taxon>dalbergioids sensu lato</taxon>
        <taxon>Dalbergieae</taxon>
        <taxon>Pterocarpus clade</taxon>
        <taxon>Stylosanthes</taxon>
    </lineage>
</organism>
<gene>
    <name evidence="1" type="ORF">PIB30_091216</name>
</gene>
<protein>
    <submittedName>
        <fullName evidence="1">Uncharacterized protein</fullName>
    </submittedName>
</protein>
<reference evidence="1 2" key="1">
    <citation type="journal article" date="2023" name="Plants (Basel)">
        <title>Bridging the Gap: Combining Genomics and Transcriptomics Approaches to Understand Stylosanthes scabra, an Orphan Legume from the Brazilian Caatinga.</title>
        <authorList>
            <person name="Ferreira-Neto J.R.C."/>
            <person name="da Silva M.D."/>
            <person name="Binneck E."/>
            <person name="de Melo N.F."/>
            <person name="da Silva R.H."/>
            <person name="de Melo A.L.T.M."/>
            <person name="Pandolfi V."/>
            <person name="Bustamante F.O."/>
            <person name="Brasileiro-Vidal A.C."/>
            <person name="Benko-Iseppon A.M."/>
        </authorList>
    </citation>
    <scope>NUCLEOTIDE SEQUENCE [LARGE SCALE GENOMIC DNA]</scope>
    <source>
        <tissue evidence="1">Leaves</tissue>
    </source>
</reference>
<evidence type="ECO:0000313" key="2">
    <source>
        <dbReference type="Proteomes" id="UP001341840"/>
    </source>
</evidence>